<dbReference type="CDD" id="cd00385">
    <property type="entry name" value="Isoprenoid_Biosyn_C1"/>
    <property type="match status" value="1"/>
</dbReference>
<proteinExistence type="predicted"/>
<gene>
    <name evidence="1" type="ORF">LX80_00410</name>
</gene>
<organism evidence="1 2">
    <name type="scientific">Hydrotalea sandarakina</name>
    <dbReference type="NCBI Taxonomy" id="1004304"/>
    <lineage>
        <taxon>Bacteria</taxon>
        <taxon>Pseudomonadati</taxon>
        <taxon>Bacteroidota</taxon>
        <taxon>Chitinophagia</taxon>
        <taxon>Chitinophagales</taxon>
        <taxon>Chitinophagaceae</taxon>
        <taxon>Hydrotalea</taxon>
    </lineage>
</organism>
<evidence type="ECO:0000313" key="2">
    <source>
        <dbReference type="Proteomes" id="UP000249720"/>
    </source>
</evidence>
<sequence>MVKNFRPYIASLPIVFRIVTHFIISRRKAKQFAQTTITEIEKNYCHTVSEKVRKKTITSFAIYNPIVCDAFTQLHKRFTSQEEQKLLVYYFVMASMYDDFFDHHEMSVETIEKLTFLGDAYMPKTLDEMLIQSIHRYLLARVNNKTDYLSLFEHMFTAQKDSLLQFNADIDTETLLSITHRKGGYAVLMCYYYLQVVGSEAEKKCWYLLGTIIQMINDLFDTFKDSRAGIYTFANHSDSVTDIKTAYNNQVQLLKNAIREVKANPRNKRFFNYTLAAVYCLGFLAIEQLEKVAEKYGKKLPNFTELSRKDLVIDMELYKNRKRWISLFMLEGYSLN</sequence>
<reference evidence="1 2" key="1">
    <citation type="submission" date="2018-06" db="EMBL/GenBank/DDBJ databases">
        <title>Genomic Encyclopedia of Archaeal and Bacterial Type Strains, Phase II (KMG-II): from individual species to whole genera.</title>
        <authorList>
            <person name="Goeker M."/>
        </authorList>
    </citation>
    <scope>NUCLEOTIDE SEQUENCE [LARGE SCALE GENOMIC DNA]</scope>
    <source>
        <strain evidence="1 2">DSM 23241</strain>
    </source>
</reference>
<dbReference type="InterPro" id="IPR008949">
    <property type="entry name" value="Isoprenoid_synthase_dom_sf"/>
</dbReference>
<evidence type="ECO:0000313" key="1">
    <source>
        <dbReference type="EMBL" id="PZX65916.1"/>
    </source>
</evidence>
<evidence type="ECO:0008006" key="3">
    <source>
        <dbReference type="Google" id="ProtNLM"/>
    </source>
</evidence>
<dbReference type="EMBL" id="QKZV01000001">
    <property type="protein sequence ID" value="PZX65916.1"/>
    <property type="molecule type" value="Genomic_DNA"/>
</dbReference>
<comment type="caution">
    <text evidence="1">The sequence shown here is derived from an EMBL/GenBank/DDBJ whole genome shotgun (WGS) entry which is preliminary data.</text>
</comment>
<keyword evidence="2" id="KW-1185">Reference proteome</keyword>
<protein>
    <recommendedName>
        <fullName evidence="3">Phytoene/squalene synthetase</fullName>
    </recommendedName>
</protein>
<dbReference type="RefSeq" id="WP_111293361.1">
    <property type="nucleotide sequence ID" value="NZ_QKZV01000001.1"/>
</dbReference>
<name>A0A2W7S474_9BACT</name>
<dbReference type="AlphaFoldDB" id="A0A2W7S474"/>
<dbReference type="OrthoDB" id="658381at2"/>
<dbReference type="SUPFAM" id="SSF48576">
    <property type="entry name" value="Terpenoid synthases"/>
    <property type="match status" value="1"/>
</dbReference>
<accession>A0A2W7S474</accession>
<dbReference type="Proteomes" id="UP000249720">
    <property type="component" value="Unassembled WGS sequence"/>
</dbReference>